<name>A0A9J6E838_RHIMP</name>
<reference evidence="1" key="2">
    <citation type="submission" date="2021-09" db="EMBL/GenBank/DDBJ databases">
        <authorList>
            <person name="Jia N."/>
            <person name="Wang J."/>
            <person name="Shi W."/>
            <person name="Du L."/>
            <person name="Sun Y."/>
            <person name="Zhan W."/>
            <person name="Jiang J."/>
            <person name="Wang Q."/>
            <person name="Zhang B."/>
            <person name="Ji P."/>
            <person name="Sakyi L.B."/>
            <person name="Cui X."/>
            <person name="Yuan T."/>
            <person name="Jiang B."/>
            <person name="Yang W."/>
            <person name="Lam T.T.-Y."/>
            <person name="Chang Q."/>
            <person name="Ding S."/>
            <person name="Wang X."/>
            <person name="Zhu J."/>
            <person name="Ruan X."/>
            <person name="Zhao L."/>
            <person name="Wei J."/>
            <person name="Que T."/>
            <person name="Du C."/>
            <person name="Cheng J."/>
            <person name="Dai P."/>
            <person name="Han X."/>
            <person name="Huang E."/>
            <person name="Gao Y."/>
            <person name="Liu J."/>
            <person name="Shao H."/>
            <person name="Ye R."/>
            <person name="Li L."/>
            <person name="Wei W."/>
            <person name="Wang X."/>
            <person name="Wang C."/>
            <person name="Huo Q."/>
            <person name="Li W."/>
            <person name="Guo W."/>
            <person name="Chen H."/>
            <person name="Chen S."/>
            <person name="Zhou L."/>
            <person name="Zhou L."/>
            <person name="Ni X."/>
            <person name="Tian J."/>
            <person name="Zhou Y."/>
            <person name="Sheng Y."/>
            <person name="Liu T."/>
            <person name="Pan Y."/>
            <person name="Xia L."/>
            <person name="Li J."/>
            <person name="Zhao F."/>
            <person name="Cao W."/>
        </authorList>
    </citation>
    <scope>NUCLEOTIDE SEQUENCE</scope>
    <source>
        <strain evidence="1">Rmic-2018</strain>
        <tissue evidence="1">Larvae</tissue>
    </source>
</reference>
<evidence type="ECO:0000313" key="2">
    <source>
        <dbReference type="Proteomes" id="UP000821866"/>
    </source>
</evidence>
<protein>
    <recommendedName>
        <fullName evidence="3">Tnf receptor-associated factor</fullName>
    </recommendedName>
</protein>
<dbReference type="Gene3D" id="3.30.40.10">
    <property type="entry name" value="Zinc/RING finger domain, C3HC4 (zinc finger)"/>
    <property type="match status" value="1"/>
</dbReference>
<keyword evidence="2" id="KW-1185">Reference proteome</keyword>
<comment type="caution">
    <text evidence="1">The sequence shown here is derived from an EMBL/GenBank/DDBJ whole genome shotgun (WGS) entry which is preliminary data.</text>
</comment>
<accession>A0A9J6E838</accession>
<dbReference type="InterPro" id="IPR013083">
    <property type="entry name" value="Znf_RING/FYVE/PHD"/>
</dbReference>
<dbReference type="Proteomes" id="UP000821866">
    <property type="component" value="Chromosome 3"/>
</dbReference>
<organism evidence="1 2">
    <name type="scientific">Rhipicephalus microplus</name>
    <name type="common">Cattle tick</name>
    <name type="synonym">Boophilus microplus</name>
    <dbReference type="NCBI Taxonomy" id="6941"/>
    <lineage>
        <taxon>Eukaryota</taxon>
        <taxon>Metazoa</taxon>
        <taxon>Ecdysozoa</taxon>
        <taxon>Arthropoda</taxon>
        <taxon>Chelicerata</taxon>
        <taxon>Arachnida</taxon>
        <taxon>Acari</taxon>
        <taxon>Parasitiformes</taxon>
        <taxon>Ixodida</taxon>
        <taxon>Ixodoidea</taxon>
        <taxon>Ixodidae</taxon>
        <taxon>Rhipicephalinae</taxon>
        <taxon>Rhipicephalus</taxon>
        <taxon>Boophilus</taxon>
    </lineage>
</organism>
<proteinExistence type="predicted"/>
<dbReference type="PANTHER" id="PTHR10131:SF138">
    <property type="entry name" value="RE66324P"/>
    <property type="match status" value="1"/>
</dbReference>
<dbReference type="AlphaFoldDB" id="A0A9J6E838"/>
<dbReference type="VEuPathDB" id="VectorBase:LOC119183427"/>
<dbReference type="PANTHER" id="PTHR10131">
    <property type="entry name" value="TNF RECEPTOR ASSOCIATED FACTOR"/>
    <property type="match status" value="1"/>
</dbReference>
<sequence>MAEGTDGFVYRVRGFGSLVECKLVEFIRELDAVSVCSWCGTVTKEKTNLSKCGDIACKECHDEVGSGACPVHGRPLSRFMEIQWRQSYCVGSEKVRCVNARRGCEYEDTLLNLDSHLRNSCTFHIVACVRCGRGVIYKEMRAHFTTCAGASEASSGSSAAVSLVHDLGNVRKKLDRALTLLKLDDDAQCELYKTVIAASELFSRVQNQLAMAGSSITD</sequence>
<dbReference type="GO" id="GO:0009898">
    <property type="term" value="C:cytoplasmic side of plasma membrane"/>
    <property type="evidence" value="ECO:0007669"/>
    <property type="project" value="TreeGrafter"/>
</dbReference>
<dbReference type="SUPFAM" id="SSF49599">
    <property type="entry name" value="TRAF domain-like"/>
    <property type="match status" value="1"/>
</dbReference>
<gene>
    <name evidence="1" type="ORF">HPB51_008137</name>
</gene>
<evidence type="ECO:0000313" key="1">
    <source>
        <dbReference type="EMBL" id="KAH8030527.1"/>
    </source>
</evidence>
<dbReference type="EMBL" id="JABSTU010000005">
    <property type="protein sequence ID" value="KAH8030527.1"/>
    <property type="molecule type" value="Genomic_DNA"/>
</dbReference>
<dbReference type="GO" id="GO:0005164">
    <property type="term" value="F:tumor necrosis factor receptor binding"/>
    <property type="evidence" value="ECO:0007669"/>
    <property type="project" value="TreeGrafter"/>
</dbReference>
<evidence type="ECO:0008006" key="3">
    <source>
        <dbReference type="Google" id="ProtNLM"/>
    </source>
</evidence>
<reference evidence="1" key="1">
    <citation type="journal article" date="2020" name="Cell">
        <title>Large-Scale Comparative Analyses of Tick Genomes Elucidate Their Genetic Diversity and Vector Capacities.</title>
        <authorList>
            <consortium name="Tick Genome and Microbiome Consortium (TIGMIC)"/>
            <person name="Jia N."/>
            <person name="Wang J."/>
            <person name="Shi W."/>
            <person name="Du L."/>
            <person name="Sun Y."/>
            <person name="Zhan W."/>
            <person name="Jiang J.F."/>
            <person name="Wang Q."/>
            <person name="Zhang B."/>
            <person name="Ji P."/>
            <person name="Bell-Sakyi L."/>
            <person name="Cui X.M."/>
            <person name="Yuan T.T."/>
            <person name="Jiang B.G."/>
            <person name="Yang W.F."/>
            <person name="Lam T.T."/>
            <person name="Chang Q.C."/>
            <person name="Ding S.J."/>
            <person name="Wang X.J."/>
            <person name="Zhu J.G."/>
            <person name="Ruan X.D."/>
            <person name="Zhao L."/>
            <person name="Wei J.T."/>
            <person name="Ye R.Z."/>
            <person name="Que T.C."/>
            <person name="Du C.H."/>
            <person name="Zhou Y.H."/>
            <person name="Cheng J.X."/>
            <person name="Dai P.F."/>
            <person name="Guo W.B."/>
            <person name="Han X.H."/>
            <person name="Huang E.J."/>
            <person name="Li L.F."/>
            <person name="Wei W."/>
            <person name="Gao Y.C."/>
            <person name="Liu J.Z."/>
            <person name="Shao H.Z."/>
            <person name="Wang X."/>
            <person name="Wang C.C."/>
            <person name="Yang T.C."/>
            <person name="Huo Q.B."/>
            <person name="Li W."/>
            <person name="Chen H.Y."/>
            <person name="Chen S.E."/>
            <person name="Zhou L.G."/>
            <person name="Ni X.B."/>
            <person name="Tian J.H."/>
            <person name="Sheng Y."/>
            <person name="Liu T."/>
            <person name="Pan Y.S."/>
            <person name="Xia L.Y."/>
            <person name="Li J."/>
            <person name="Zhao F."/>
            <person name="Cao W.C."/>
        </authorList>
    </citation>
    <scope>NUCLEOTIDE SEQUENCE</scope>
    <source>
        <strain evidence="1">Rmic-2018</strain>
    </source>
</reference>
<dbReference type="GO" id="GO:0043122">
    <property type="term" value="P:regulation of canonical NF-kappaB signal transduction"/>
    <property type="evidence" value="ECO:0007669"/>
    <property type="project" value="TreeGrafter"/>
</dbReference>